<dbReference type="Proteomes" id="UP000011115">
    <property type="component" value="Unassembled WGS sequence"/>
</dbReference>
<dbReference type="HOGENOM" id="CLU_1734724_0_0_1"/>
<reference evidence="3" key="1">
    <citation type="journal article" date="2011" name="Nature">
        <title>Genome sequence and analysis of the tuber crop potato.</title>
        <authorList>
            <consortium name="The Potato Genome Sequencing Consortium"/>
        </authorList>
    </citation>
    <scope>NUCLEOTIDE SEQUENCE [LARGE SCALE GENOMIC DNA]</scope>
    <source>
        <strain evidence="3">cv. DM1-3 516 R44</strain>
    </source>
</reference>
<dbReference type="Gramene" id="PGSC0003DMT400011371">
    <property type="protein sequence ID" value="PGSC0003DMT400011371"/>
    <property type="gene ID" value="PGSC0003DMG400004455"/>
</dbReference>
<feature type="region of interest" description="Disordered" evidence="1">
    <location>
        <begin position="1"/>
        <end position="29"/>
    </location>
</feature>
<name>M0ZZH0_SOLTU</name>
<evidence type="ECO:0000313" key="2">
    <source>
        <dbReference type="EnsemblPlants" id="PGSC0003DMT400011371"/>
    </source>
</evidence>
<sequence>MKEKSRSALGQRPGASPLSEPQEGNSEVWALGRRASQRVPPQLLKFPFWRLSELQGLEKGEKRRKKKERHDSSRSYNLVVDFAKDSILREPQEGNSEVWALGRRASQRVPPQLLKFPFWRLSELQTQVNRISIQRIVDPVEHSESGEGYSG</sequence>
<dbReference type="InParanoid" id="M0ZZH0"/>
<protein>
    <submittedName>
        <fullName evidence="2">Uncharacterized protein</fullName>
    </submittedName>
</protein>
<reference evidence="2" key="2">
    <citation type="submission" date="2015-06" db="UniProtKB">
        <authorList>
            <consortium name="EnsemblPlants"/>
        </authorList>
    </citation>
    <scope>IDENTIFICATION</scope>
    <source>
        <strain evidence="2">DM1-3 516 R44</strain>
    </source>
</reference>
<dbReference type="PaxDb" id="4113-PGSC0003DMT400011371"/>
<dbReference type="EnsemblPlants" id="PGSC0003DMT400011371">
    <property type="protein sequence ID" value="PGSC0003DMT400011371"/>
    <property type="gene ID" value="PGSC0003DMG400004455"/>
</dbReference>
<proteinExistence type="predicted"/>
<dbReference type="AlphaFoldDB" id="M0ZZH0"/>
<accession>M0ZZH0</accession>
<evidence type="ECO:0000256" key="1">
    <source>
        <dbReference type="SAM" id="MobiDB-lite"/>
    </source>
</evidence>
<organism evidence="2 3">
    <name type="scientific">Solanum tuberosum</name>
    <name type="common">Potato</name>
    <dbReference type="NCBI Taxonomy" id="4113"/>
    <lineage>
        <taxon>Eukaryota</taxon>
        <taxon>Viridiplantae</taxon>
        <taxon>Streptophyta</taxon>
        <taxon>Embryophyta</taxon>
        <taxon>Tracheophyta</taxon>
        <taxon>Spermatophyta</taxon>
        <taxon>Magnoliopsida</taxon>
        <taxon>eudicotyledons</taxon>
        <taxon>Gunneridae</taxon>
        <taxon>Pentapetalae</taxon>
        <taxon>asterids</taxon>
        <taxon>lamiids</taxon>
        <taxon>Solanales</taxon>
        <taxon>Solanaceae</taxon>
        <taxon>Solanoideae</taxon>
        <taxon>Solaneae</taxon>
        <taxon>Solanum</taxon>
    </lineage>
</organism>
<evidence type="ECO:0000313" key="3">
    <source>
        <dbReference type="Proteomes" id="UP000011115"/>
    </source>
</evidence>
<keyword evidence="3" id="KW-1185">Reference proteome</keyword>